<accession>A0A6N3DQX7</accession>
<name>A0A6N3DQX7_FLAPL</name>
<evidence type="ECO:0000256" key="1">
    <source>
        <dbReference type="SAM" id="Phobius"/>
    </source>
</evidence>
<protein>
    <submittedName>
        <fullName evidence="2">Uncharacterized protein</fullName>
    </submittedName>
</protein>
<feature type="transmembrane region" description="Helical" evidence="1">
    <location>
        <begin position="34"/>
        <end position="53"/>
    </location>
</feature>
<gene>
    <name evidence="2" type="ORF">FPLFYP42_01811</name>
</gene>
<reference evidence="2" key="1">
    <citation type="submission" date="2019-11" db="EMBL/GenBank/DDBJ databases">
        <authorList>
            <person name="Feng L."/>
        </authorList>
    </citation>
    <scope>NUCLEOTIDE SEQUENCE</scope>
    <source>
        <strain evidence="2">FplautiiLFYP42</strain>
    </source>
</reference>
<sequence>MKYLRSLQSRVVFKCAVVPALLLCAIFRNPALQWFAVAASALWLSVVAIGFWAEAAPKLKRHKRTKAKPELSTATSMDAVPHQNPENSLFLIRQINYRVTEQLKSVYPAVAWLWVRRPTTEELCRGGAWRIRVSNADPFNFGEVAIDQSGKLTITMLQACLLKTVTAASKDDDSDLEEHELLDRVDVKEWYEGEGERVITAMIDNLNTQGHRTLLIRENGEVYVELDAGNNQKVECIQNFPPRMVWEEICQTLKEDEITASIKPDGLALAW</sequence>
<feature type="transmembrane region" description="Helical" evidence="1">
    <location>
        <begin position="12"/>
        <end position="28"/>
    </location>
</feature>
<dbReference type="RefSeq" id="WP_156621523.1">
    <property type="nucleotide sequence ID" value="NZ_BAABXT010000001.1"/>
</dbReference>
<evidence type="ECO:0000313" key="2">
    <source>
        <dbReference type="EMBL" id="VYU28333.1"/>
    </source>
</evidence>
<organism evidence="2">
    <name type="scientific">Flavonifractor plautii</name>
    <name type="common">Fusobacterium plautii</name>
    <dbReference type="NCBI Taxonomy" id="292800"/>
    <lineage>
        <taxon>Bacteria</taxon>
        <taxon>Bacillati</taxon>
        <taxon>Bacillota</taxon>
        <taxon>Clostridia</taxon>
        <taxon>Eubacteriales</taxon>
        <taxon>Oscillospiraceae</taxon>
        <taxon>Flavonifractor</taxon>
    </lineage>
</organism>
<proteinExistence type="predicted"/>
<keyword evidence="1" id="KW-0812">Transmembrane</keyword>
<dbReference type="EMBL" id="CACRUB010000031">
    <property type="protein sequence ID" value="VYU28333.1"/>
    <property type="molecule type" value="Genomic_DNA"/>
</dbReference>
<dbReference type="AlphaFoldDB" id="A0A6N3DQX7"/>
<keyword evidence="1" id="KW-1133">Transmembrane helix</keyword>
<keyword evidence="1" id="KW-0472">Membrane</keyword>